<keyword evidence="3" id="KW-0732">Signal</keyword>
<gene>
    <name evidence="4" type="ORF">BBN63_30950</name>
</gene>
<reference evidence="4 5" key="1">
    <citation type="submission" date="2016-11" db="EMBL/GenBank/DDBJ databases">
        <title>Complete genome sequence of Streptomyces niveus SCSIO 3406.</title>
        <authorList>
            <person name="Zhu Q."/>
            <person name="Cheng W."/>
            <person name="Song Y."/>
            <person name="Li Q."/>
            <person name="Ju J."/>
        </authorList>
    </citation>
    <scope>NUCLEOTIDE SEQUENCE [LARGE SCALE GENOMIC DNA]</scope>
    <source>
        <strain evidence="4 5">SCSIO 3406</strain>
    </source>
</reference>
<keyword evidence="2" id="KW-1133">Transmembrane helix</keyword>
<evidence type="ECO:0000313" key="5">
    <source>
        <dbReference type="Proteomes" id="UP000189677"/>
    </source>
</evidence>
<accession>A0A1U9R0T5</accession>
<keyword evidence="5" id="KW-1185">Reference proteome</keyword>
<dbReference type="EMBL" id="CP018047">
    <property type="protein sequence ID" value="AQU69949.1"/>
    <property type="molecule type" value="Genomic_DNA"/>
</dbReference>
<keyword evidence="2" id="KW-0472">Membrane</keyword>
<dbReference type="AlphaFoldDB" id="A0A1U9R0T5"/>
<dbReference type="Proteomes" id="UP000189677">
    <property type="component" value="Chromosome"/>
</dbReference>
<feature type="chain" id="PRO_5013205512" evidence="3">
    <location>
        <begin position="29"/>
        <end position="298"/>
    </location>
</feature>
<feature type="region of interest" description="Disordered" evidence="1">
    <location>
        <begin position="274"/>
        <end position="298"/>
    </location>
</feature>
<keyword evidence="2" id="KW-0812">Transmembrane</keyword>
<feature type="transmembrane region" description="Helical" evidence="2">
    <location>
        <begin position="121"/>
        <end position="138"/>
    </location>
</feature>
<evidence type="ECO:0000256" key="2">
    <source>
        <dbReference type="SAM" id="Phobius"/>
    </source>
</evidence>
<evidence type="ECO:0000313" key="4">
    <source>
        <dbReference type="EMBL" id="AQU69949.1"/>
    </source>
</evidence>
<proteinExistence type="predicted"/>
<dbReference type="OrthoDB" id="4257766at2"/>
<organism evidence="4 5">
    <name type="scientific">Streptomyces niveus</name>
    <name type="common">Streptomyces spheroides</name>
    <dbReference type="NCBI Taxonomy" id="193462"/>
    <lineage>
        <taxon>Bacteria</taxon>
        <taxon>Bacillati</taxon>
        <taxon>Actinomycetota</taxon>
        <taxon>Actinomycetes</taxon>
        <taxon>Kitasatosporales</taxon>
        <taxon>Streptomycetaceae</taxon>
        <taxon>Streptomyces</taxon>
    </lineage>
</organism>
<dbReference type="KEGG" id="snw:BBN63_30950"/>
<evidence type="ECO:0000256" key="1">
    <source>
        <dbReference type="SAM" id="MobiDB-lite"/>
    </source>
</evidence>
<name>A0A1U9R0T5_STRNV</name>
<evidence type="ECO:0000256" key="3">
    <source>
        <dbReference type="SAM" id="SignalP"/>
    </source>
</evidence>
<feature type="signal peptide" evidence="3">
    <location>
        <begin position="1"/>
        <end position="28"/>
    </location>
</feature>
<protein>
    <submittedName>
        <fullName evidence="4">Uncharacterized protein</fullName>
    </submittedName>
</protein>
<sequence length="298" mass="31536">MDRVGVGLAALGCAVVVGLCAVPSVAFADQKEDDARAVYCLDPARGPDMVRAAVQLDVAKPVTGEPGRLLPGPNRIRTLTVEQWYDRHPKDFGRVCEAVMAARSDTPGPAKDEGGGGVRDSALLAALGVVFTLFVQFVERGTSRRRERLTALTGATGTFSYEAELYLTAWRENVRSPHGEVATARAALAAALRGLALPGARGRAADGLGRTLPLPDPLEAVDAKSAGGARSWSPDERAAEILRVQAELSATVAEARELASSAAVWHVRRYIRTFRPSRSGTPPRTPDHEPRGGPTTGA</sequence>